<proteinExistence type="predicted"/>
<name>A0A409W468_9AGAR</name>
<sequence>MPAILPQDLLPYPDHTPIPGNFLPRHSSPMMPADTTPPPAPQIVQKLLAYLEKLLPSEAVEIMRDLDFTWRFVYALAAPQFADKMLKLGCPFMDANEPDPNHLALAHEMLRAANKVDSDSGRRYVEEDLKPVPLVLLIFSLTLKQEFEKIVEGANDILSEGYSVNVRSRAADTHNLSQEQSLWLNANMQILSRHNIDAVRKFYRDILGVPFPEEHTLNPFPFVDGPDDQHGNPGRFSNDACKVIVFRYLVGRIQSLGRLLGVVDPDVSNEKNCPDLMGYSLVAFLALHICFRRLLTGQKDPVELDVNDHETVDVLEDLRTLMETLKADPQARLRLLETHIGWWRWAVIFFMLNVNFPISEPIRSSAPQGAPSIVFMKTFDAVGPRPLNGDDLLTILANTPPITTANTTSQSTDTKSPNASASVSTLPPQIPSASSCKTATSSLVSVPPTQTASATSGSGESSPLLPDPMLLSTSTAVPTSRAPSPMSVCPQVPPAASSTDAGSISASSGLRSHTPAASEAGPARTPKLGRFSSRSSSSSGLAITEPRQRYATIVPAFRSGGIASYPACLSAPVAPSTSREGSGFTLPGLGSMSQMTRAAPYSNTSHSTPSSSHSTLSVRALAPAPPTAPAPPPAPAPAPPPAPAPAPPPAPAQPPAPAPAPADQEHTSTTS</sequence>
<evidence type="ECO:0000313" key="3">
    <source>
        <dbReference type="Proteomes" id="UP000284706"/>
    </source>
</evidence>
<feature type="compositionally biased region" description="Pro residues" evidence="1">
    <location>
        <begin position="623"/>
        <end position="660"/>
    </location>
</feature>
<dbReference type="Proteomes" id="UP000284706">
    <property type="component" value="Unassembled WGS sequence"/>
</dbReference>
<organism evidence="2 3">
    <name type="scientific">Gymnopilus dilepis</name>
    <dbReference type="NCBI Taxonomy" id="231916"/>
    <lineage>
        <taxon>Eukaryota</taxon>
        <taxon>Fungi</taxon>
        <taxon>Dikarya</taxon>
        <taxon>Basidiomycota</taxon>
        <taxon>Agaricomycotina</taxon>
        <taxon>Agaricomycetes</taxon>
        <taxon>Agaricomycetidae</taxon>
        <taxon>Agaricales</taxon>
        <taxon>Agaricineae</taxon>
        <taxon>Hymenogastraceae</taxon>
        <taxon>Gymnopilus</taxon>
    </lineage>
</organism>
<gene>
    <name evidence="2" type="ORF">CVT26_015237</name>
</gene>
<keyword evidence="3" id="KW-1185">Reference proteome</keyword>
<evidence type="ECO:0000313" key="2">
    <source>
        <dbReference type="EMBL" id="PPQ73286.1"/>
    </source>
</evidence>
<feature type="compositionally biased region" description="Low complexity" evidence="1">
    <location>
        <begin position="404"/>
        <end position="414"/>
    </location>
</feature>
<protein>
    <submittedName>
        <fullName evidence="2">Uncharacterized protein</fullName>
    </submittedName>
</protein>
<dbReference type="InParanoid" id="A0A409W468"/>
<dbReference type="STRING" id="231916.A0A409W468"/>
<feature type="compositionally biased region" description="Polar residues" evidence="1">
    <location>
        <begin position="415"/>
        <end position="450"/>
    </location>
</feature>
<comment type="caution">
    <text evidence="2">The sequence shown here is derived from an EMBL/GenBank/DDBJ whole genome shotgun (WGS) entry which is preliminary data.</text>
</comment>
<feature type="compositionally biased region" description="Low complexity" evidence="1">
    <location>
        <begin position="602"/>
        <end position="617"/>
    </location>
</feature>
<evidence type="ECO:0000256" key="1">
    <source>
        <dbReference type="SAM" id="MobiDB-lite"/>
    </source>
</evidence>
<reference evidence="2 3" key="1">
    <citation type="journal article" date="2018" name="Evol. Lett.">
        <title>Horizontal gene cluster transfer increased hallucinogenic mushroom diversity.</title>
        <authorList>
            <person name="Reynolds H.T."/>
            <person name="Vijayakumar V."/>
            <person name="Gluck-Thaler E."/>
            <person name="Korotkin H.B."/>
            <person name="Matheny P.B."/>
            <person name="Slot J.C."/>
        </authorList>
    </citation>
    <scope>NUCLEOTIDE SEQUENCE [LARGE SCALE GENOMIC DNA]</scope>
    <source>
        <strain evidence="2 3">SRW20</strain>
    </source>
</reference>
<feature type="region of interest" description="Disordered" evidence="1">
    <location>
        <begin position="404"/>
        <end position="543"/>
    </location>
</feature>
<dbReference type="EMBL" id="NHYE01005413">
    <property type="protein sequence ID" value="PPQ73286.1"/>
    <property type="molecule type" value="Genomic_DNA"/>
</dbReference>
<feature type="region of interest" description="Disordered" evidence="1">
    <location>
        <begin position="571"/>
        <end position="671"/>
    </location>
</feature>
<dbReference type="AlphaFoldDB" id="A0A409W468"/>
<feature type="compositionally biased region" description="Low complexity" evidence="1">
    <location>
        <begin position="451"/>
        <end position="474"/>
    </location>
</feature>
<feature type="compositionally biased region" description="Low complexity" evidence="1">
    <location>
        <begin position="495"/>
        <end position="508"/>
    </location>
</feature>
<accession>A0A409W468</accession>